<protein>
    <submittedName>
        <fullName evidence="3">Heterokaryon incompatibility protein-domain-containing protein</fullName>
    </submittedName>
</protein>
<evidence type="ECO:0000259" key="2">
    <source>
        <dbReference type="Pfam" id="PF06985"/>
    </source>
</evidence>
<name>A0AAE0N0X0_9PEZI</name>
<reference evidence="3" key="2">
    <citation type="submission" date="2023-06" db="EMBL/GenBank/DDBJ databases">
        <authorList>
            <consortium name="Lawrence Berkeley National Laboratory"/>
            <person name="Haridas S."/>
            <person name="Hensen N."/>
            <person name="Bonometti L."/>
            <person name="Westerberg I."/>
            <person name="Brannstrom I.O."/>
            <person name="Guillou S."/>
            <person name="Cros-Aarteil S."/>
            <person name="Calhoun S."/>
            <person name="Kuo A."/>
            <person name="Mondo S."/>
            <person name="Pangilinan J."/>
            <person name="Riley R."/>
            <person name="Labutti K."/>
            <person name="Andreopoulos B."/>
            <person name="Lipzen A."/>
            <person name="Chen C."/>
            <person name="Yanf M."/>
            <person name="Daum C."/>
            <person name="Ng V."/>
            <person name="Clum A."/>
            <person name="Steindorff A."/>
            <person name="Ohm R."/>
            <person name="Martin F."/>
            <person name="Silar P."/>
            <person name="Natvig D."/>
            <person name="Lalanne C."/>
            <person name="Gautier V."/>
            <person name="Ament-Velasquez S.L."/>
            <person name="Kruys A."/>
            <person name="Hutchinson M.I."/>
            <person name="Powell A.J."/>
            <person name="Barry K."/>
            <person name="Miller A.N."/>
            <person name="Grigoriev I.V."/>
            <person name="Debuchy R."/>
            <person name="Gladieux P."/>
            <person name="Thoren M.H."/>
            <person name="Johannesson H."/>
        </authorList>
    </citation>
    <scope>NUCLEOTIDE SEQUENCE</scope>
    <source>
        <strain evidence="3">CBS 958.72</strain>
    </source>
</reference>
<evidence type="ECO:0000313" key="4">
    <source>
        <dbReference type="Proteomes" id="UP001287356"/>
    </source>
</evidence>
<feature type="domain" description="Heterokaryon incompatibility" evidence="2">
    <location>
        <begin position="175"/>
        <end position="321"/>
    </location>
</feature>
<proteinExistence type="predicted"/>
<gene>
    <name evidence="3" type="ORF">B0T24DRAFT_560436</name>
</gene>
<dbReference type="AlphaFoldDB" id="A0AAE0N0X0"/>
<dbReference type="InterPro" id="IPR010730">
    <property type="entry name" value="HET"/>
</dbReference>
<feature type="region of interest" description="Disordered" evidence="1">
    <location>
        <begin position="464"/>
        <end position="492"/>
    </location>
</feature>
<sequence>MADLCERCVKIPRPIHFRRSSHFPSRSIGMKAQIEARKEGCPFCRLIYNAVFNNPIQYRVADESRIGVIWNGEYYYFSTGHGEELGIKIAVIQEEDAAPSPANYARPVTGRQVDIGRVQSWLDLCREHHRQGSALQQMLDVEAPGSGRGPLWSLPARVIDTQEACVVVADSDTRYVTLSYVWGQAAQYKLLSANKSKLMTPGFLSSIQGQLPRTIRDAMDVVRGLGLRYLWVDALCIVQDDADDRDKEISRMDAIYEGSVFTLVAASGTHADAGLAALHARHDGPDFIETIWPGVRMTALHDVQDILGSAKYGTRGWTFQEQILSSRILVFTDRMVYFHCHDCTWSEDSKADETPRQRTKIGGPRTVAPVVELAENSWMLYSTYLEQYSQRELTDEGDRVSAMMGILQRIRRKLQCRLVHGLLDDAFEWSLHFDVDSCQRTPLFPSYSWAGWKGRVSMEWPNGMELEPDDWDSDETGDASETLGSRGGSDSAATELVAKSTWIVWYERPPQGEPELITERDSLGERRRHIQGFKKALFTNRARLKNCNLQPTQPTLHLGHLQTQLPRHYSVLQFWTISVKLRLATFGVASAHLVNLLDRHGNWCGQLRLPDDQKIQPGSTAELIVLSATRVNHFLVESPHMFTGVEQQQIDWKDTGLPEYYRVMWIQRHGEDNLSERVAVGEIHHSALRRPVEGRVEWKEIILT</sequence>
<dbReference type="PANTHER" id="PTHR33112:SF12">
    <property type="entry name" value="HETEROKARYON INCOMPATIBILITY DOMAIN-CONTAINING PROTEIN"/>
    <property type="match status" value="1"/>
</dbReference>
<reference evidence="3" key="1">
    <citation type="journal article" date="2023" name="Mol. Phylogenet. Evol.">
        <title>Genome-scale phylogeny and comparative genomics of the fungal order Sordariales.</title>
        <authorList>
            <person name="Hensen N."/>
            <person name="Bonometti L."/>
            <person name="Westerberg I."/>
            <person name="Brannstrom I.O."/>
            <person name="Guillou S."/>
            <person name="Cros-Aarteil S."/>
            <person name="Calhoun S."/>
            <person name="Haridas S."/>
            <person name="Kuo A."/>
            <person name="Mondo S."/>
            <person name="Pangilinan J."/>
            <person name="Riley R."/>
            <person name="LaButti K."/>
            <person name="Andreopoulos B."/>
            <person name="Lipzen A."/>
            <person name="Chen C."/>
            <person name="Yan M."/>
            <person name="Daum C."/>
            <person name="Ng V."/>
            <person name="Clum A."/>
            <person name="Steindorff A."/>
            <person name="Ohm R.A."/>
            <person name="Martin F."/>
            <person name="Silar P."/>
            <person name="Natvig D.O."/>
            <person name="Lalanne C."/>
            <person name="Gautier V."/>
            <person name="Ament-Velasquez S.L."/>
            <person name="Kruys A."/>
            <person name="Hutchinson M.I."/>
            <person name="Powell A.J."/>
            <person name="Barry K."/>
            <person name="Miller A.N."/>
            <person name="Grigoriev I.V."/>
            <person name="Debuchy R."/>
            <person name="Gladieux P."/>
            <person name="Hiltunen Thoren M."/>
            <person name="Johannesson H."/>
        </authorList>
    </citation>
    <scope>NUCLEOTIDE SEQUENCE</scope>
    <source>
        <strain evidence="3">CBS 958.72</strain>
    </source>
</reference>
<dbReference type="Proteomes" id="UP001287356">
    <property type="component" value="Unassembled WGS sequence"/>
</dbReference>
<dbReference type="PANTHER" id="PTHR33112">
    <property type="entry name" value="DOMAIN PROTEIN, PUTATIVE-RELATED"/>
    <property type="match status" value="1"/>
</dbReference>
<organism evidence="3 4">
    <name type="scientific">Lasiosphaeria ovina</name>
    <dbReference type="NCBI Taxonomy" id="92902"/>
    <lineage>
        <taxon>Eukaryota</taxon>
        <taxon>Fungi</taxon>
        <taxon>Dikarya</taxon>
        <taxon>Ascomycota</taxon>
        <taxon>Pezizomycotina</taxon>
        <taxon>Sordariomycetes</taxon>
        <taxon>Sordariomycetidae</taxon>
        <taxon>Sordariales</taxon>
        <taxon>Lasiosphaeriaceae</taxon>
        <taxon>Lasiosphaeria</taxon>
    </lineage>
</organism>
<feature type="compositionally biased region" description="Acidic residues" evidence="1">
    <location>
        <begin position="466"/>
        <end position="478"/>
    </location>
</feature>
<dbReference type="EMBL" id="JAULSN010000008">
    <property type="protein sequence ID" value="KAK3366180.1"/>
    <property type="molecule type" value="Genomic_DNA"/>
</dbReference>
<evidence type="ECO:0000256" key="1">
    <source>
        <dbReference type="SAM" id="MobiDB-lite"/>
    </source>
</evidence>
<evidence type="ECO:0000313" key="3">
    <source>
        <dbReference type="EMBL" id="KAK3366180.1"/>
    </source>
</evidence>
<comment type="caution">
    <text evidence="3">The sequence shown here is derived from an EMBL/GenBank/DDBJ whole genome shotgun (WGS) entry which is preliminary data.</text>
</comment>
<dbReference type="Pfam" id="PF06985">
    <property type="entry name" value="HET"/>
    <property type="match status" value="1"/>
</dbReference>
<accession>A0AAE0N0X0</accession>
<keyword evidence="4" id="KW-1185">Reference proteome</keyword>